<evidence type="ECO:0000256" key="1">
    <source>
        <dbReference type="ARBA" id="ARBA00004571"/>
    </source>
</evidence>
<comment type="similarity">
    <text evidence="2 10 11">Belongs to the TonB-dependent receptor family.</text>
</comment>
<keyword evidence="18" id="KW-1185">Reference proteome</keyword>
<dbReference type="InterPro" id="IPR012910">
    <property type="entry name" value="Plug_dom"/>
</dbReference>
<sequence>MRMKQLAVAIALIGAGAAINAHAEEKVNKVERVEVTGSSIKRVQKEGAAPVETISRKQIEKTGATTVNELLKSVSSLDTFDQGEISSNSPSGSGGANVKMRGLGETDLLVLLNGRRLPVNAMADGSGAGAAVDINLIPLSAIERVEILKDGGSAIYGADAVAGVINFITKKNYQGGDLRAKTGISSRGDANETSVGMSAGFGDYEEDGFNVLASFDVFKRDPIYRADRDLTKSADFRRFGGPDGRSSYSPYGNKLDSKGRFTGEQVKPCPADLLVDGRCRYDFGSSLLTSFNGADRMSGMGVARLRVSDTTTAYIQGFYSTSTDHFEAHPVPDFFKLPDGSSYAGRFMQGGPRITDRQASLSQFVMGLEGSVAGFDWSVAAGHGLSQVYSLNSNYFDANKWDDALTNGLIDATVTTNNPALVDSLKVKATRDASNALYFVDSKISGETPLALPGGKVAFAVGASYTKEVLKDTPDPLTQAGLVVGSIAQAGVNASRDNKALFAEISLPIHSTLEVQGAVRYDSYSSENSSSESKASPKVSIRFQPLKELLLRASYAKSFRMPTLKQLNGGVDQGAMDIKTADECLALGEPANCAITAYEVSGSNKNLTPETGTSFNVGVVADVGIFSGSVDWWKIQKEDTIGKPSVLEALQAKKIGYDKDGRLLVFTNLQNISKFESSGIDVEGRLRFPTSFGTYTFSDSATYYLEQRQTKVSGEWENLKGIYASPIWRNTFRAEADYGVWSSALAVRTTGDFLDTDIRETDSLKVPAGIPTVPSYTETDLSVTYTGFKGLKLDAGVKNVFDNMPPFSLRNVETNNHSQMGFAELYNVRGRFFSVGAQYSFK</sequence>
<dbReference type="EMBL" id="SMBT01000002">
    <property type="protein sequence ID" value="TCU89235.1"/>
    <property type="molecule type" value="Genomic_DNA"/>
</dbReference>
<evidence type="ECO:0000256" key="3">
    <source>
        <dbReference type="ARBA" id="ARBA00022448"/>
    </source>
</evidence>
<evidence type="ECO:0000256" key="11">
    <source>
        <dbReference type="RuleBase" id="RU003357"/>
    </source>
</evidence>
<evidence type="ECO:0000256" key="12">
    <source>
        <dbReference type="SAM" id="SignalP"/>
    </source>
</evidence>
<dbReference type="InterPro" id="IPR037066">
    <property type="entry name" value="Plug_dom_sf"/>
</dbReference>
<keyword evidence="4 10" id="KW-1134">Transmembrane beta strand</keyword>
<dbReference type="Gene3D" id="2.40.170.20">
    <property type="entry name" value="TonB-dependent receptor, beta-barrel domain"/>
    <property type="match status" value="1"/>
</dbReference>
<evidence type="ECO:0000256" key="9">
    <source>
        <dbReference type="ARBA" id="ARBA00023237"/>
    </source>
</evidence>
<dbReference type="RefSeq" id="WP_165928604.1">
    <property type="nucleotide sequence ID" value="NZ_CAWOLO010000002.1"/>
</dbReference>
<keyword evidence="6 11" id="KW-0798">TonB box</keyword>
<feature type="chain" id="PRO_5016847106" evidence="12">
    <location>
        <begin position="24"/>
        <end position="842"/>
    </location>
</feature>
<reference evidence="15 17" key="1">
    <citation type="submission" date="2018-06" db="EMBL/GenBank/DDBJ databases">
        <authorList>
            <consortium name="Pathogen Informatics"/>
            <person name="Doyle S."/>
        </authorList>
    </citation>
    <scope>NUCLEOTIDE SEQUENCE [LARGE SCALE GENOMIC DNA]</scope>
    <source>
        <strain evidence="15 17">NCTC11159</strain>
    </source>
</reference>
<dbReference type="AlphaFoldDB" id="A0A377Q5R6"/>
<feature type="domain" description="TonB-dependent receptor plug" evidence="14">
    <location>
        <begin position="45"/>
        <end position="164"/>
    </location>
</feature>
<dbReference type="SUPFAM" id="SSF56935">
    <property type="entry name" value="Porins"/>
    <property type="match status" value="1"/>
</dbReference>
<keyword evidence="9 10" id="KW-0998">Cell outer membrane</keyword>
<evidence type="ECO:0000313" key="17">
    <source>
        <dbReference type="Proteomes" id="UP000255108"/>
    </source>
</evidence>
<name>A0A377Q5R6_9NEIS</name>
<dbReference type="InterPro" id="IPR000531">
    <property type="entry name" value="Beta-barrel_TonB"/>
</dbReference>
<dbReference type="Pfam" id="PF07715">
    <property type="entry name" value="Plug"/>
    <property type="match status" value="1"/>
</dbReference>
<comment type="subcellular location">
    <subcellularLocation>
        <location evidence="1 10">Cell outer membrane</location>
        <topology evidence="1 10">Multi-pass membrane protein</topology>
    </subcellularLocation>
</comment>
<dbReference type="Pfam" id="PF00593">
    <property type="entry name" value="TonB_dep_Rec_b-barrel"/>
    <property type="match status" value="1"/>
</dbReference>
<dbReference type="PROSITE" id="PS52016">
    <property type="entry name" value="TONB_DEPENDENT_REC_3"/>
    <property type="match status" value="1"/>
</dbReference>
<evidence type="ECO:0000256" key="8">
    <source>
        <dbReference type="ARBA" id="ARBA00023170"/>
    </source>
</evidence>
<dbReference type="EMBL" id="UGHR01000001">
    <property type="protein sequence ID" value="STQ90604.1"/>
    <property type="molecule type" value="Genomic_DNA"/>
</dbReference>
<reference evidence="16 18" key="2">
    <citation type="submission" date="2019-03" db="EMBL/GenBank/DDBJ databases">
        <title>Genomic Encyclopedia of Type Strains, Phase IV (KMG-IV): sequencing the most valuable type-strain genomes for metagenomic binning, comparative biology and taxonomic classification.</title>
        <authorList>
            <person name="Goeker M."/>
        </authorList>
    </citation>
    <scope>NUCLEOTIDE SEQUENCE [LARGE SCALE GENOMIC DNA]</scope>
    <source>
        <strain evidence="16 18">DSM 3764</strain>
    </source>
</reference>
<keyword evidence="5 10" id="KW-0812">Transmembrane</keyword>
<keyword evidence="3 10" id="KW-0813">Transport</keyword>
<dbReference type="PANTHER" id="PTHR47234">
    <property type="match status" value="1"/>
</dbReference>
<evidence type="ECO:0000313" key="16">
    <source>
        <dbReference type="EMBL" id="TCU89235.1"/>
    </source>
</evidence>
<accession>A0A377Q5R6</accession>
<evidence type="ECO:0000256" key="5">
    <source>
        <dbReference type="ARBA" id="ARBA00022692"/>
    </source>
</evidence>
<evidence type="ECO:0000313" key="15">
    <source>
        <dbReference type="EMBL" id="STQ90604.1"/>
    </source>
</evidence>
<feature type="domain" description="TonB-dependent receptor-like beta-barrel" evidence="13">
    <location>
        <begin position="308"/>
        <end position="800"/>
    </location>
</feature>
<evidence type="ECO:0000256" key="7">
    <source>
        <dbReference type="ARBA" id="ARBA00023136"/>
    </source>
</evidence>
<protein>
    <submittedName>
        <fullName evidence="16">Iron complex outermembrane receptor protein</fullName>
    </submittedName>
    <submittedName>
        <fullName evidence="15">Outer membrane cobalamin translocator</fullName>
    </submittedName>
</protein>
<evidence type="ECO:0000259" key="13">
    <source>
        <dbReference type="Pfam" id="PF00593"/>
    </source>
</evidence>
<proteinExistence type="inferred from homology"/>
<organism evidence="15 17">
    <name type="scientific">Iodobacter fluviatilis</name>
    <dbReference type="NCBI Taxonomy" id="537"/>
    <lineage>
        <taxon>Bacteria</taxon>
        <taxon>Pseudomonadati</taxon>
        <taxon>Pseudomonadota</taxon>
        <taxon>Betaproteobacteria</taxon>
        <taxon>Neisseriales</taxon>
        <taxon>Chitinibacteraceae</taxon>
        <taxon>Iodobacter</taxon>
    </lineage>
</organism>
<evidence type="ECO:0000256" key="10">
    <source>
        <dbReference type="PROSITE-ProRule" id="PRU01360"/>
    </source>
</evidence>
<evidence type="ECO:0000256" key="4">
    <source>
        <dbReference type="ARBA" id="ARBA00022452"/>
    </source>
</evidence>
<dbReference type="GO" id="GO:0009279">
    <property type="term" value="C:cell outer membrane"/>
    <property type="evidence" value="ECO:0007669"/>
    <property type="project" value="UniProtKB-SubCell"/>
</dbReference>
<keyword evidence="8 16" id="KW-0675">Receptor</keyword>
<gene>
    <name evidence="15" type="primary">btuB_2</name>
    <name evidence="16" type="ORF">EV682_102147</name>
    <name evidence="15" type="ORF">NCTC11159_01671</name>
</gene>
<dbReference type="CDD" id="cd01347">
    <property type="entry name" value="ligand_gated_channel"/>
    <property type="match status" value="1"/>
</dbReference>
<feature type="signal peptide" evidence="12">
    <location>
        <begin position="1"/>
        <end position="23"/>
    </location>
</feature>
<keyword evidence="7 10" id="KW-0472">Membrane</keyword>
<dbReference type="InterPro" id="IPR036942">
    <property type="entry name" value="Beta-barrel_TonB_sf"/>
</dbReference>
<evidence type="ECO:0000313" key="18">
    <source>
        <dbReference type="Proteomes" id="UP000295794"/>
    </source>
</evidence>
<evidence type="ECO:0000256" key="6">
    <source>
        <dbReference type="ARBA" id="ARBA00023077"/>
    </source>
</evidence>
<keyword evidence="12" id="KW-0732">Signal</keyword>
<dbReference type="InterPro" id="IPR039426">
    <property type="entry name" value="TonB-dep_rcpt-like"/>
</dbReference>
<dbReference type="Proteomes" id="UP000295794">
    <property type="component" value="Unassembled WGS sequence"/>
</dbReference>
<dbReference type="Proteomes" id="UP000255108">
    <property type="component" value="Unassembled WGS sequence"/>
</dbReference>
<dbReference type="PANTHER" id="PTHR47234:SF2">
    <property type="entry name" value="TONB-DEPENDENT RECEPTOR"/>
    <property type="match status" value="1"/>
</dbReference>
<evidence type="ECO:0000259" key="14">
    <source>
        <dbReference type="Pfam" id="PF07715"/>
    </source>
</evidence>
<dbReference type="Gene3D" id="2.170.130.10">
    <property type="entry name" value="TonB-dependent receptor, plug domain"/>
    <property type="match status" value="1"/>
</dbReference>
<evidence type="ECO:0000256" key="2">
    <source>
        <dbReference type="ARBA" id="ARBA00009810"/>
    </source>
</evidence>